<evidence type="ECO:0008006" key="9">
    <source>
        <dbReference type="Google" id="ProtNLM"/>
    </source>
</evidence>
<dbReference type="RefSeq" id="WP_113693207.1">
    <property type="nucleotide sequence ID" value="NZ_CP015163.1"/>
</dbReference>
<gene>
    <name evidence="7" type="ORF">A4R43_16745</name>
</gene>
<dbReference type="GO" id="GO:0016020">
    <property type="term" value="C:membrane"/>
    <property type="evidence" value="ECO:0007669"/>
    <property type="project" value="UniProtKB-SubCell"/>
</dbReference>
<sequence length="304" mass="32049">MNIEPTSAWPPPASPPPSNSPVRVLGVLVLVVAVVAAVALPGLGVVSFGETVVTGQARPAGSGVHSQREPGQPGPVFATAENPLLAEGVELPQTNCQLPSLRRSEEQLQAYYEAAMRCLDAAWKPTLESVGEPFSTPVLQIKDETESSCGGLPPKEEATAFYCPADKAIHMPRKRLLETVGTVQAAHLAVLAHEYGHHVQSLSGIMEAAFEEMSAHGEDSPGELQVTRRMELQANCFAGLFLASTSGRGSVSKALAQQGVKEFENSIGSDSHGTVPNQVKWAKAGFQKATSACNTFTAADGEVR</sequence>
<evidence type="ECO:0000256" key="6">
    <source>
        <dbReference type="SAM" id="Phobius"/>
    </source>
</evidence>
<proteinExistence type="predicted"/>
<evidence type="ECO:0000256" key="3">
    <source>
        <dbReference type="ARBA" id="ARBA00022989"/>
    </source>
</evidence>
<evidence type="ECO:0000256" key="4">
    <source>
        <dbReference type="ARBA" id="ARBA00023136"/>
    </source>
</evidence>
<protein>
    <recommendedName>
        <fullName evidence="9">Metalloprotease</fullName>
    </recommendedName>
</protein>
<comment type="subcellular location">
    <subcellularLocation>
        <location evidence="1">Membrane</location>
        <topology evidence="1">Single-pass membrane protein</topology>
    </subcellularLocation>
</comment>
<dbReference type="KEGG" id="aab:A4R43_16745"/>
<reference evidence="7 8" key="1">
    <citation type="submission" date="2016-04" db="EMBL/GenBank/DDBJ databases">
        <title>Complete genome sequence and analysis of deep-sea sediment isolate, Amycolatopsis sp. WP1.</title>
        <authorList>
            <person name="Wang H."/>
            <person name="Chen S."/>
            <person name="Wu Q."/>
        </authorList>
    </citation>
    <scope>NUCLEOTIDE SEQUENCE [LARGE SCALE GENOMIC DNA]</scope>
    <source>
        <strain evidence="7 8">WP1</strain>
    </source>
</reference>
<evidence type="ECO:0000256" key="2">
    <source>
        <dbReference type="ARBA" id="ARBA00022692"/>
    </source>
</evidence>
<feature type="region of interest" description="Disordered" evidence="5">
    <location>
        <begin position="57"/>
        <end position="76"/>
    </location>
</feature>
<dbReference type="PANTHER" id="PTHR30168:SF0">
    <property type="entry name" value="INNER MEMBRANE PROTEIN"/>
    <property type="match status" value="1"/>
</dbReference>
<dbReference type="InterPro" id="IPR007343">
    <property type="entry name" value="Uncharacterised_pept_Zn_put"/>
</dbReference>
<accession>A0A344L7E6</accession>
<dbReference type="Pfam" id="PF04228">
    <property type="entry name" value="Zn_peptidase"/>
    <property type="match status" value="1"/>
</dbReference>
<dbReference type="AlphaFoldDB" id="A0A344L7E6"/>
<dbReference type="EMBL" id="CP015163">
    <property type="protein sequence ID" value="AXB43970.1"/>
    <property type="molecule type" value="Genomic_DNA"/>
</dbReference>
<evidence type="ECO:0000256" key="5">
    <source>
        <dbReference type="SAM" id="MobiDB-lite"/>
    </source>
</evidence>
<evidence type="ECO:0000313" key="8">
    <source>
        <dbReference type="Proteomes" id="UP000250434"/>
    </source>
</evidence>
<organism evidence="7 8">
    <name type="scientific">Amycolatopsis albispora</name>
    <dbReference type="NCBI Taxonomy" id="1804986"/>
    <lineage>
        <taxon>Bacteria</taxon>
        <taxon>Bacillati</taxon>
        <taxon>Actinomycetota</taxon>
        <taxon>Actinomycetes</taxon>
        <taxon>Pseudonocardiales</taxon>
        <taxon>Pseudonocardiaceae</taxon>
        <taxon>Amycolatopsis</taxon>
    </lineage>
</organism>
<keyword evidence="4 6" id="KW-0472">Membrane</keyword>
<keyword evidence="3 6" id="KW-1133">Transmembrane helix</keyword>
<feature type="transmembrane region" description="Helical" evidence="6">
    <location>
        <begin position="24"/>
        <end position="48"/>
    </location>
</feature>
<name>A0A344L7E6_9PSEU</name>
<evidence type="ECO:0000256" key="1">
    <source>
        <dbReference type="ARBA" id="ARBA00004167"/>
    </source>
</evidence>
<keyword evidence="2 6" id="KW-0812">Transmembrane</keyword>
<evidence type="ECO:0000313" key="7">
    <source>
        <dbReference type="EMBL" id="AXB43970.1"/>
    </source>
</evidence>
<dbReference type="Proteomes" id="UP000250434">
    <property type="component" value="Chromosome"/>
</dbReference>
<keyword evidence="8" id="KW-1185">Reference proteome</keyword>
<dbReference type="PANTHER" id="PTHR30168">
    <property type="entry name" value="PUTATIVE MEMBRANE PROTEIN YPFJ"/>
    <property type="match status" value="1"/>
</dbReference>
<dbReference type="OrthoDB" id="7950418at2"/>